<dbReference type="Gene3D" id="2.10.109.10">
    <property type="entry name" value="Umud Fragment, subunit A"/>
    <property type="match status" value="1"/>
</dbReference>
<evidence type="ECO:0000259" key="1">
    <source>
        <dbReference type="Pfam" id="PF00717"/>
    </source>
</evidence>
<reference evidence="2" key="2">
    <citation type="journal article" date="2021" name="Microbiome">
        <title>Successional dynamics and alternative stable states in a saline activated sludge microbial community over 9 years.</title>
        <authorList>
            <person name="Wang Y."/>
            <person name="Ye J."/>
            <person name="Ju F."/>
            <person name="Liu L."/>
            <person name="Boyd J.A."/>
            <person name="Deng Y."/>
            <person name="Parks D.H."/>
            <person name="Jiang X."/>
            <person name="Yin X."/>
            <person name="Woodcroft B.J."/>
            <person name="Tyson G.W."/>
            <person name="Hugenholtz P."/>
            <person name="Polz M.F."/>
            <person name="Zhang T."/>
        </authorList>
    </citation>
    <scope>NUCLEOTIDE SEQUENCE</scope>
    <source>
        <strain evidence="2">HKST-UBA15</strain>
    </source>
</reference>
<accession>A0A955KZ78</accession>
<sequence>MQNNIYAPETTFLDYQEDFRSTRLYEEQKAEARKDLELSTVAFSTPIRNESDLKLDIQSYLIKKPSSTFFMKAGGDDLRKWGIHQGDLLVVDRSLPITDKSIVVVSLDGELLIKKILISKHITYLTPWNTRSTLYRITPENDFEIWGVVAYNIHEL</sequence>
<comment type="caution">
    <text evidence="2">The sequence shown here is derived from an EMBL/GenBank/DDBJ whole genome shotgun (WGS) entry which is preliminary data.</text>
</comment>
<dbReference type="InterPro" id="IPR039418">
    <property type="entry name" value="LexA-like"/>
</dbReference>
<feature type="domain" description="Peptidase S24/S26A/S26B/S26C" evidence="1">
    <location>
        <begin position="41"/>
        <end position="149"/>
    </location>
</feature>
<name>A0A955KZ78_9BACT</name>
<dbReference type="SUPFAM" id="SSF51306">
    <property type="entry name" value="LexA/Signal peptidase"/>
    <property type="match status" value="1"/>
</dbReference>
<evidence type="ECO:0000313" key="3">
    <source>
        <dbReference type="Proteomes" id="UP000745577"/>
    </source>
</evidence>
<dbReference type="AlphaFoldDB" id="A0A955KZ78"/>
<dbReference type="InterPro" id="IPR050077">
    <property type="entry name" value="LexA_repressor"/>
</dbReference>
<dbReference type="CDD" id="cd06529">
    <property type="entry name" value="S24_LexA-like"/>
    <property type="match status" value="1"/>
</dbReference>
<dbReference type="Proteomes" id="UP000745577">
    <property type="component" value="Unassembled WGS sequence"/>
</dbReference>
<evidence type="ECO:0000313" key="2">
    <source>
        <dbReference type="EMBL" id="MCA9379622.1"/>
    </source>
</evidence>
<gene>
    <name evidence="2" type="ORF">KC675_00400</name>
</gene>
<proteinExistence type="predicted"/>
<dbReference type="EMBL" id="JAGQLL010000006">
    <property type="protein sequence ID" value="MCA9379622.1"/>
    <property type="molecule type" value="Genomic_DNA"/>
</dbReference>
<reference evidence="2" key="1">
    <citation type="submission" date="2020-04" db="EMBL/GenBank/DDBJ databases">
        <authorList>
            <person name="Zhang T."/>
        </authorList>
    </citation>
    <scope>NUCLEOTIDE SEQUENCE</scope>
    <source>
        <strain evidence="2">HKST-UBA15</strain>
    </source>
</reference>
<dbReference type="Pfam" id="PF00717">
    <property type="entry name" value="Peptidase_S24"/>
    <property type="match status" value="1"/>
</dbReference>
<organism evidence="2 3">
    <name type="scientific">Candidatus Dojkabacteria bacterium</name>
    <dbReference type="NCBI Taxonomy" id="2099670"/>
    <lineage>
        <taxon>Bacteria</taxon>
        <taxon>Candidatus Dojkabacteria</taxon>
    </lineage>
</organism>
<dbReference type="InterPro" id="IPR036286">
    <property type="entry name" value="LexA/Signal_pep-like_sf"/>
</dbReference>
<dbReference type="PANTHER" id="PTHR33516:SF2">
    <property type="entry name" value="LEXA REPRESSOR-RELATED"/>
    <property type="match status" value="1"/>
</dbReference>
<dbReference type="PANTHER" id="PTHR33516">
    <property type="entry name" value="LEXA REPRESSOR"/>
    <property type="match status" value="1"/>
</dbReference>
<protein>
    <submittedName>
        <fullName evidence="2">LexA family transcriptional regulator</fullName>
    </submittedName>
</protein>
<dbReference type="InterPro" id="IPR015927">
    <property type="entry name" value="Peptidase_S24_S26A/B/C"/>
</dbReference>